<dbReference type="InterPro" id="IPR036755">
    <property type="entry name" value="SRS_dom_sf"/>
</dbReference>
<evidence type="ECO:0000256" key="1">
    <source>
        <dbReference type="SAM" id="MobiDB-lite"/>
    </source>
</evidence>
<dbReference type="AlphaFoldDB" id="S8GDA0"/>
<organism evidence="3 4">
    <name type="scientific">Toxoplasma gondii (strain ATCC 50611 / Me49)</name>
    <dbReference type="NCBI Taxonomy" id="508771"/>
    <lineage>
        <taxon>Eukaryota</taxon>
        <taxon>Sar</taxon>
        <taxon>Alveolata</taxon>
        <taxon>Apicomplexa</taxon>
        <taxon>Conoidasida</taxon>
        <taxon>Coccidia</taxon>
        <taxon>Eucoccidiorida</taxon>
        <taxon>Eimeriorina</taxon>
        <taxon>Sarcocystidae</taxon>
        <taxon>Toxoplasma</taxon>
    </lineage>
</organism>
<accession>S8GDA0</accession>
<keyword evidence="4" id="KW-1185">Reference proteome</keyword>
<dbReference type="Pfam" id="PF04092">
    <property type="entry name" value="SAG"/>
    <property type="match status" value="2"/>
</dbReference>
<feature type="domain" description="SRS" evidence="2">
    <location>
        <begin position="253"/>
        <end position="369"/>
    </location>
</feature>
<dbReference type="OrthoDB" id="10553643at2759"/>
<feature type="domain" description="SRS" evidence="2">
    <location>
        <begin position="415"/>
        <end position="533"/>
    </location>
</feature>
<reference evidence="3" key="1">
    <citation type="submission" date="2013-04" db="EMBL/GenBank/DDBJ databases">
        <authorList>
            <person name="Sibley D."/>
            <person name="Venepally P."/>
            <person name="Karamycheva S."/>
            <person name="Hadjithomas M."/>
            <person name="Khan A."/>
            <person name="Brunk B."/>
            <person name="Roos D."/>
            <person name="Caler E."/>
            <person name="Lorenzi H."/>
        </authorList>
    </citation>
    <scope>NUCLEOTIDE SEQUENCE [LARGE SCALE GENOMIC DNA]</scope>
    <source>
        <strain evidence="3">ME49</strain>
    </source>
</reference>
<dbReference type="Gene3D" id="2.60.40.1320">
    <property type="entry name" value="SRS domain"/>
    <property type="match status" value="2"/>
</dbReference>
<dbReference type="KEGG" id="tgo:TGME49_207015"/>
<sequence length="574" mass="62592">MSSHFGPLPRHRRVTVGCSCPRTGFPQAAVTYPLLFSGVPFCRMFISPLSLPRIWEVLCMSQFSPHSNSVLSLQRDNCLMGHGPPQWRLSRTWPLDTLRGVPAGGAMSNSAGGSSEFPPLRLRRVWNCRELLVNWIPLSSARCLVVVFFNRRPAFDFIRDNSFLIIFLVVCFGDQRRFRGSLSDLEASPVNSFSRVEANKGKAILLFSKMAGRVSGAVCGVKALRSAVRAAVVIGLFCFSGSGMAADGKGQDVATCSTEKKQSVVSLKLKDKDTPIKFACPKDYEVFPAITSGSIQFCRDSLCEHKAPLAPAFSIEKSAAATQTDEERSSEGSEEKQELSTVYTLTMKQQDATSSTLYFQCRKKTEGNQAVGVEPDASKPGKLQNDLIRCAFQVAAYGSKAAAETSEKEHECTLNTELSATLNTSSTSFTFRCPKDSRLLPVNFDKAYEGRECTKKRFLTRLGLNASLLEGKSVTSQVETVAAQDPVEVLPAYTFSVSEFPEKDVHVCYYCVDGTVKKEQINTRDKVCKALIEVKGVPKPDQGASSGPATFSTNKLVMAGAILISSALVMSISA</sequence>
<evidence type="ECO:0000313" key="3">
    <source>
        <dbReference type="EMBL" id="EPT26394.1"/>
    </source>
</evidence>
<dbReference type="EMBL" id="KE138836">
    <property type="protein sequence ID" value="EPT26394.1"/>
    <property type="molecule type" value="Genomic_DNA"/>
</dbReference>
<evidence type="ECO:0000259" key="2">
    <source>
        <dbReference type="Pfam" id="PF04092"/>
    </source>
</evidence>
<proteinExistence type="predicted"/>
<dbReference type="Proteomes" id="UP000001529">
    <property type="component" value="Chromosome X"/>
</dbReference>
<feature type="compositionally biased region" description="Basic and acidic residues" evidence="1">
    <location>
        <begin position="325"/>
        <end position="338"/>
    </location>
</feature>
<evidence type="ECO:0000313" key="4">
    <source>
        <dbReference type="Proteomes" id="UP000001529"/>
    </source>
</evidence>
<dbReference type="InterPro" id="IPR007226">
    <property type="entry name" value="SRS_dom"/>
</dbReference>
<name>S8GDA0_TOXGM</name>
<dbReference type="PhylomeDB" id="S8GDA0"/>
<feature type="region of interest" description="Disordered" evidence="1">
    <location>
        <begin position="318"/>
        <end position="340"/>
    </location>
</feature>
<protein>
    <recommendedName>
        <fullName evidence="2">SRS domain-containing protein</fullName>
    </recommendedName>
</protein>
<dbReference type="EMBL" id="CM002045">
    <property type="protein sequence ID" value="EPT26394.1"/>
    <property type="molecule type" value="Genomic_DNA"/>
</dbReference>
<dbReference type="GeneID" id="29768838"/>
<dbReference type="RefSeq" id="XP_018635674.1">
    <property type="nucleotide sequence ID" value="XM_018779378.1"/>
</dbReference>
<dbReference type="GO" id="GO:0016020">
    <property type="term" value="C:membrane"/>
    <property type="evidence" value="ECO:0007669"/>
    <property type="project" value="InterPro"/>
</dbReference>
<gene>
    <name evidence="3" type="ORF">TGME49_207015</name>
</gene>
<dbReference type="VEuPathDB" id="ToxoDB:TGME49_207015"/>